<dbReference type="EMBL" id="BT054737">
    <property type="protein sequence ID" value="ACL53344.1"/>
    <property type="molecule type" value="mRNA"/>
</dbReference>
<name>B7ZZJ5_MAIZE</name>
<reference evidence="1" key="1">
    <citation type="journal article" date="2009" name="PLoS Genet.">
        <title>Sequencing, mapping, and analysis of 27,455 maize full-length cDNAs.</title>
        <authorList>
            <person name="Soderlund C."/>
            <person name="Descour A."/>
            <person name="Kudrna D."/>
            <person name="Bomhoff M."/>
            <person name="Boyd L."/>
            <person name="Currie J."/>
            <person name="Angelova A."/>
            <person name="Collura K."/>
            <person name="Wissotski M."/>
            <person name="Ashley E."/>
            <person name="Morrow D."/>
            <person name="Fernandes J."/>
            <person name="Walbot V."/>
            <person name="Yu Y."/>
        </authorList>
    </citation>
    <scope>NUCLEOTIDE SEQUENCE</scope>
    <source>
        <strain evidence="1">B73</strain>
    </source>
</reference>
<dbReference type="AlphaFoldDB" id="B7ZZJ5"/>
<proteinExistence type="evidence at transcript level"/>
<organism evidence="1">
    <name type="scientific">Zea mays</name>
    <name type="common">Maize</name>
    <dbReference type="NCBI Taxonomy" id="4577"/>
    <lineage>
        <taxon>Eukaryota</taxon>
        <taxon>Viridiplantae</taxon>
        <taxon>Streptophyta</taxon>
        <taxon>Embryophyta</taxon>
        <taxon>Tracheophyta</taxon>
        <taxon>Spermatophyta</taxon>
        <taxon>Magnoliopsida</taxon>
        <taxon>Liliopsida</taxon>
        <taxon>Poales</taxon>
        <taxon>Poaceae</taxon>
        <taxon>PACMAD clade</taxon>
        <taxon>Panicoideae</taxon>
        <taxon>Andropogonodae</taxon>
        <taxon>Andropogoneae</taxon>
        <taxon>Tripsacinae</taxon>
        <taxon>Zea</taxon>
    </lineage>
</organism>
<sequence>MNDVMRRKMSSAYNNFEDNFKMAKTSEDGMNLLIKNWNLCHCCFSLHLAPNRRSKRVLLGCPFWRMYMSIHLVIFVQRGSARK</sequence>
<evidence type="ECO:0000313" key="1">
    <source>
        <dbReference type="EMBL" id="ACL53344.1"/>
    </source>
</evidence>
<accession>B7ZZJ5</accession>
<protein>
    <submittedName>
        <fullName evidence="1">Uncharacterized protein</fullName>
    </submittedName>
</protein>